<evidence type="ECO:0000256" key="1">
    <source>
        <dbReference type="ARBA" id="ARBA00004229"/>
    </source>
</evidence>
<sequence length="119" mass="13386">MDLAQERGEGGYSSQPVRLYVKGVVLGYKRGLRNQYCHTSLIKIQGVDDCKDVDFYLGKRVAYIYKASNKVNGSKYRVIWGKVCRAHGTTGVVRCKFRTNLPPKAIGGPVRVMLYPSRI</sequence>
<dbReference type="Gene3D" id="2.40.10.190">
    <property type="entry name" value="translation elongation factor selb, chain A, domain 4"/>
    <property type="match status" value="1"/>
</dbReference>
<dbReference type="EMBL" id="HBHJ01025354">
    <property type="protein sequence ID" value="CAD9704785.1"/>
    <property type="molecule type" value="Transcribed_RNA"/>
</dbReference>
<dbReference type="HAMAP" id="MF_00573">
    <property type="entry name" value="Ribosomal_eL33"/>
    <property type="match status" value="1"/>
</dbReference>
<dbReference type="GO" id="GO:0009507">
    <property type="term" value="C:chloroplast"/>
    <property type="evidence" value="ECO:0007669"/>
    <property type="project" value="UniProtKB-SubCell"/>
</dbReference>
<name>A0A7S2SN13_9STRA</name>
<dbReference type="PANTHER" id="PTHR10902">
    <property type="entry name" value="60S RIBOSOMAL PROTEIN L35A"/>
    <property type="match status" value="1"/>
</dbReference>
<comment type="similarity">
    <text evidence="2">Belongs to the eukaryotic ribosomal protein eL33 family.</text>
</comment>
<dbReference type="InterPro" id="IPR038661">
    <property type="entry name" value="Ribosomal_eL33_sf"/>
</dbReference>
<evidence type="ECO:0000256" key="3">
    <source>
        <dbReference type="ARBA" id="ARBA00022980"/>
    </source>
</evidence>
<dbReference type="InterPro" id="IPR001780">
    <property type="entry name" value="Ribosomal_eL33"/>
</dbReference>
<dbReference type="AlphaFoldDB" id="A0A7S2SN13"/>
<dbReference type="SUPFAM" id="SSF50447">
    <property type="entry name" value="Translation proteins"/>
    <property type="match status" value="1"/>
</dbReference>
<dbReference type="GO" id="GO:0003735">
    <property type="term" value="F:structural constituent of ribosome"/>
    <property type="evidence" value="ECO:0007669"/>
    <property type="project" value="InterPro"/>
</dbReference>
<dbReference type="InterPro" id="IPR009000">
    <property type="entry name" value="Transl_B-barrel_sf"/>
</dbReference>
<evidence type="ECO:0000256" key="2">
    <source>
        <dbReference type="ARBA" id="ARBA00009269"/>
    </source>
</evidence>
<dbReference type="FunFam" id="2.40.10.190:FF:000001">
    <property type="entry name" value="60S ribosomal protein L35a"/>
    <property type="match status" value="1"/>
</dbReference>
<accession>A0A7S2SN13</accession>
<protein>
    <recommendedName>
        <fullName evidence="6">60S ribosomal protein L35a</fullName>
    </recommendedName>
</protein>
<comment type="subcellular location">
    <subcellularLocation>
        <location evidence="1">Plastid</location>
        <location evidence="1">Chloroplast</location>
    </subcellularLocation>
</comment>
<reference evidence="5" key="1">
    <citation type="submission" date="2021-01" db="EMBL/GenBank/DDBJ databases">
        <authorList>
            <person name="Corre E."/>
            <person name="Pelletier E."/>
            <person name="Niang G."/>
            <person name="Scheremetjew M."/>
            <person name="Finn R."/>
            <person name="Kale V."/>
            <person name="Holt S."/>
            <person name="Cochrane G."/>
            <person name="Meng A."/>
            <person name="Brown T."/>
            <person name="Cohen L."/>
        </authorList>
    </citation>
    <scope>NUCLEOTIDE SEQUENCE</scope>
    <source>
        <strain evidence="5">CCMP1243</strain>
    </source>
</reference>
<proteinExistence type="inferred from homology"/>
<organism evidence="5">
    <name type="scientific">Rhizochromulina marina</name>
    <dbReference type="NCBI Taxonomy" id="1034831"/>
    <lineage>
        <taxon>Eukaryota</taxon>
        <taxon>Sar</taxon>
        <taxon>Stramenopiles</taxon>
        <taxon>Ochrophyta</taxon>
        <taxon>Dictyochophyceae</taxon>
        <taxon>Rhizochromulinales</taxon>
        <taxon>Rhizochromulina</taxon>
    </lineage>
</organism>
<dbReference type="GO" id="GO:0006412">
    <property type="term" value="P:translation"/>
    <property type="evidence" value="ECO:0007669"/>
    <property type="project" value="InterPro"/>
</dbReference>
<dbReference type="Pfam" id="PF01247">
    <property type="entry name" value="Ribosomal_L35Ae"/>
    <property type="match status" value="1"/>
</dbReference>
<evidence type="ECO:0000256" key="4">
    <source>
        <dbReference type="ARBA" id="ARBA00023274"/>
    </source>
</evidence>
<evidence type="ECO:0000313" key="5">
    <source>
        <dbReference type="EMBL" id="CAD9704785.1"/>
    </source>
</evidence>
<dbReference type="GO" id="GO:0005840">
    <property type="term" value="C:ribosome"/>
    <property type="evidence" value="ECO:0007669"/>
    <property type="project" value="UniProtKB-KW"/>
</dbReference>
<evidence type="ECO:0008006" key="6">
    <source>
        <dbReference type="Google" id="ProtNLM"/>
    </source>
</evidence>
<keyword evidence="3" id="KW-0689">Ribosomal protein</keyword>
<keyword evidence="4" id="KW-0687">Ribonucleoprotein</keyword>
<dbReference type="GO" id="GO:1990904">
    <property type="term" value="C:ribonucleoprotein complex"/>
    <property type="evidence" value="ECO:0007669"/>
    <property type="project" value="UniProtKB-KW"/>
</dbReference>
<gene>
    <name evidence="5" type="ORF">RMAR1173_LOCUS16696</name>
</gene>